<feature type="transmembrane region" description="Helical" evidence="1">
    <location>
        <begin position="251"/>
        <end position="272"/>
    </location>
</feature>
<evidence type="ECO:0000313" key="2">
    <source>
        <dbReference type="EMBL" id="CAD8158247.1"/>
    </source>
</evidence>
<evidence type="ECO:0008006" key="4">
    <source>
        <dbReference type="Google" id="ProtNLM"/>
    </source>
</evidence>
<accession>A0A8S1U3I4</accession>
<evidence type="ECO:0000313" key="3">
    <source>
        <dbReference type="Proteomes" id="UP000683925"/>
    </source>
</evidence>
<comment type="caution">
    <text evidence="2">The sequence shown here is derived from an EMBL/GenBank/DDBJ whole genome shotgun (WGS) entry which is preliminary data.</text>
</comment>
<dbReference type="AlphaFoldDB" id="A0A8S1U3I4"/>
<organism evidence="2 3">
    <name type="scientific">Paramecium octaurelia</name>
    <dbReference type="NCBI Taxonomy" id="43137"/>
    <lineage>
        <taxon>Eukaryota</taxon>
        <taxon>Sar</taxon>
        <taxon>Alveolata</taxon>
        <taxon>Ciliophora</taxon>
        <taxon>Intramacronucleata</taxon>
        <taxon>Oligohymenophorea</taxon>
        <taxon>Peniculida</taxon>
        <taxon>Parameciidae</taxon>
        <taxon>Paramecium</taxon>
    </lineage>
</organism>
<reference evidence="2" key="1">
    <citation type="submission" date="2021-01" db="EMBL/GenBank/DDBJ databases">
        <authorList>
            <consortium name="Genoscope - CEA"/>
            <person name="William W."/>
        </authorList>
    </citation>
    <scope>NUCLEOTIDE SEQUENCE</scope>
</reference>
<name>A0A8S1U3I4_PAROT</name>
<gene>
    <name evidence="2" type="ORF">POCTA_138.1.T0350091</name>
</gene>
<dbReference type="OMA" id="NMREPKT"/>
<keyword evidence="1" id="KW-0812">Transmembrane</keyword>
<dbReference type="OrthoDB" id="298880at2759"/>
<sequence length="292" mass="33369">MKDFTKFVLCALGGTIFGLLYKLNREKINKNQIELEILKSQKIVNVSQLKDSFSITDDNQLSLFVEGQIGQNQELLKSTNSKHAGVLIKRSKYELETIENNGRSAQQRRLISTTSDSASSFNLQSQQNSKENLLINNFQETIILPKVLKHQRTDQILSPPEVRTNMREPKTDEEIAEFKEGKIKKFITTISKIGVIIEEDILCEGTFMCVYGNVIFNRTQNSFRITAPKFFAISKDQIIGYFEADQNTLKILQVLMAIGGITFSIFALKYLYKTLFTNEKKQKIEVETKTSQ</sequence>
<protein>
    <recommendedName>
        <fullName evidence="4">Transmembrane protein</fullName>
    </recommendedName>
</protein>
<keyword evidence="1" id="KW-0472">Membrane</keyword>
<proteinExistence type="predicted"/>
<keyword evidence="1" id="KW-1133">Transmembrane helix</keyword>
<keyword evidence="3" id="KW-1185">Reference proteome</keyword>
<evidence type="ECO:0000256" key="1">
    <source>
        <dbReference type="SAM" id="Phobius"/>
    </source>
</evidence>
<dbReference type="EMBL" id="CAJJDP010000035">
    <property type="protein sequence ID" value="CAD8158247.1"/>
    <property type="molecule type" value="Genomic_DNA"/>
</dbReference>
<dbReference type="Proteomes" id="UP000683925">
    <property type="component" value="Unassembled WGS sequence"/>
</dbReference>